<organism evidence="2 3">
    <name type="scientific">Blattamonas nauphoetae</name>
    <dbReference type="NCBI Taxonomy" id="2049346"/>
    <lineage>
        <taxon>Eukaryota</taxon>
        <taxon>Metamonada</taxon>
        <taxon>Preaxostyla</taxon>
        <taxon>Oxymonadida</taxon>
        <taxon>Blattamonas</taxon>
    </lineage>
</organism>
<name>A0ABQ9XXD0_9EUKA</name>
<evidence type="ECO:0000313" key="3">
    <source>
        <dbReference type="Proteomes" id="UP001281761"/>
    </source>
</evidence>
<comment type="caution">
    <text evidence="2">The sequence shown here is derived from an EMBL/GenBank/DDBJ whole genome shotgun (WGS) entry which is preliminary data.</text>
</comment>
<feature type="region of interest" description="Disordered" evidence="1">
    <location>
        <begin position="68"/>
        <end position="109"/>
    </location>
</feature>
<reference evidence="2 3" key="1">
    <citation type="journal article" date="2022" name="bioRxiv">
        <title>Genomics of Preaxostyla Flagellates Illuminates Evolutionary Transitions and the Path Towards Mitochondrial Loss.</title>
        <authorList>
            <person name="Novak L.V.F."/>
            <person name="Treitli S.C."/>
            <person name="Pyrih J."/>
            <person name="Halakuc P."/>
            <person name="Pipaliya S.V."/>
            <person name="Vacek V."/>
            <person name="Brzon O."/>
            <person name="Soukal P."/>
            <person name="Eme L."/>
            <person name="Dacks J.B."/>
            <person name="Karnkowska A."/>
            <person name="Elias M."/>
            <person name="Hampl V."/>
        </authorList>
    </citation>
    <scope>NUCLEOTIDE SEQUENCE [LARGE SCALE GENOMIC DNA]</scope>
    <source>
        <strain evidence="2">NAU3</strain>
        <tissue evidence="2">Gut</tissue>
    </source>
</reference>
<sequence length="210" mass="23493">MAVLDPCSISTHTLPLPSASPSPPTPSHSSLPLPHHPHPPTPLCLSLTPLGVVWFMASHSKHTQCSPKFTPNWTGWKGGEESGRKREEECNGKNEEKEERNNDGEKEKNIVDELRGRETKKWKTDPLDVIVREGRKKSEKDRKTGDETKRRKCTTLLLHVSPPVSTTAYEDWCRFWSLSPTTPQLMTSCPVTHPTVNPNCTRGQDEVAVG</sequence>
<feature type="compositionally biased region" description="Basic and acidic residues" evidence="1">
    <location>
        <begin position="78"/>
        <end position="109"/>
    </location>
</feature>
<evidence type="ECO:0000313" key="2">
    <source>
        <dbReference type="EMBL" id="KAK2956148.1"/>
    </source>
</evidence>
<protein>
    <submittedName>
        <fullName evidence="2">Uncharacterized protein</fullName>
    </submittedName>
</protein>
<feature type="region of interest" description="Disordered" evidence="1">
    <location>
        <begin position="1"/>
        <end position="35"/>
    </location>
</feature>
<dbReference type="EMBL" id="JARBJD010000059">
    <property type="protein sequence ID" value="KAK2956148.1"/>
    <property type="molecule type" value="Genomic_DNA"/>
</dbReference>
<proteinExistence type="predicted"/>
<gene>
    <name evidence="2" type="ORF">BLNAU_8928</name>
</gene>
<evidence type="ECO:0000256" key="1">
    <source>
        <dbReference type="SAM" id="MobiDB-lite"/>
    </source>
</evidence>
<dbReference type="Proteomes" id="UP001281761">
    <property type="component" value="Unassembled WGS sequence"/>
</dbReference>
<accession>A0ABQ9XXD0</accession>
<keyword evidence="3" id="KW-1185">Reference proteome</keyword>